<evidence type="ECO:0000256" key="7">
    <source>
        <dbReference type="ARBA" id="ARBA00022723"/>
    </source>
</evidence>
<evidence type="ECO:0000256" key="9">
    <source>
        <dbReference type="ARBA" id="ARBA00022857"/>
    </source>
</evidence>
<keyword evidence="9 12" id="KW-0521">NADP</keyword>
<sequence length="375" mass="39527">MTCASQTALVRMDSGFSQADAAFMARALRLAERGLYSTDPNPRVGCVLVRDGQVIGEGWHRQAGGPHAEIVALAAAGEAARGATAYVTLEPCCHQGRTPPCTDALIAAGVARVVAAMEDPNPRVSGAGLRRLAAAGITVQCGLLEGPAEALNPGFCRRMRGGRPWLRSKLAMSLDGRTALASGVSRWITGPDARRDGHRLRARSSAIVTGIGTVLADDPELTARLPEMAETIVQPARVVLDSRGRLPASARLAAVPGRVIVLGVAPARSVPGGVEFHTLPAGEDGRVDLPAALDWLGQAEFNEVLVEAGPTLNGALLRAGLVDEWVVYLAPVVLGDAGRGLFHLPALTRMADRHELSLRDVRQVGRDVRMVFRKG</sequence>
<evidence type="ECO:0000256" key="8">
    <source>
        <dbReference type="ARBA" id="ARBA00022833"/>
    </source>
</evidence>
<dbReference type="InterPro" id="IPR050765">
    <property type="entry name" value="Riboflavin_Biosynth_HTPR"/>
</dbReference>
<protein>
    <recommendedName>
        <fullName evidence="12">Riboflavin biosynthesis protein RibD</fullName>
    </recommendedName>
    <domain>
        <recommendedName>
            <fullName evidence="12">Diaminohydroxyphosphoribosylaminopyrimidine deaminase</fullName>
            <shortName evidence="12">DRAP deaminase</shortName>
            <ecNumber evidence="12">3.5.4.26</ecNumber>
        </recommendedName>
        <alternativeName>
            <fullName evidence="12">Riboflavin-specific deaminase</fullName>
        </alternativeName>
    </domain>
    <domain>
        <recommendedName>
            <fullName evidence="12">5-amino-6-(5-phosphoribosylamino)uracil reductase</fullName>
            <ecNumber evidence="12">1.1.1.193</ecNumber>
        </recommendedName>
        <alternativeName>
            <fullName evidence="12">HTP reductase</fullName>
        </alternativeName>
    </domain>
</protein>
<dbReference type="InterPro" id="IPR016193">
    <property type="entry name" value="Cytidine_deaminase-like"/>
</dbReference>
<dbReference type="PIRSF" id="PIRSF006769">
    <property type="entry name" value="RibD"/>
    <property type="match status" value="1"/>
</dbReference>
<dbReference type="SUPFAM" id="SSF53927">
    <property type="entry name" value="Cytidine deaminase-like"/>
    <property type="match status" value="1"/>
</dbReference>
<evidence type="ECO:0000256" key="6">
    <source>
        <dbReference type="ARBA" id="ARBA00022619"/>
    </source>
</evidence>
<comment type="pathway">
    <text evidence="2 12">Cofactor biosynthesis; riboflavin biosynthesis; 5-amino-6-(D-ribitylamino)uracil from GTP: step 2/4.</text>
</comment>
<feature type="domain" description="CMP/dCMP-type deaminase" evidence="13">
    <location>
        <begin position="18"/>
        <end position="132"/>
    </location>
</feature>
<comment type="function">
    <text evidence="1 12">Converts 2,5-diamino-6-(ribosylamino)-4(3h)-pyrimidinone 5'-phosphate into 5-amino-6-(ribosylamino)-2,4(1h,3h)-pyrimidinedione 5'-phosphate.</text>
</comment>
<proteinExistence type="inferred from homology"/>
<dbReference type="GO" id="GO:0008835">
    <property type="term" value="F:diaminohydroxyphosphoribosylaminopyrimidine deaminase activity"/>
    <property type="evidence" value="ECO:0007669"/>
    <property type="project" value="UniProtKB-EC"/>
</dbReference>
<dbReference type="GO" id="GO:0008703">
    <property type="term" value="F:5-amino-6-(5-phosphoribosylamino)uracil reductase activity"/>
    <property type="evidence" value="ECO:0007669"/>
    <property type="project" value="UniProtKB-EC"/>
</dbReference>
<keyword evidence="8 12" id="KW-0862">Zinc</keyword>
<keyword evidence="7 12" id="KW-0479">Metal-binding</keyword>
<organism evidence="14 15">
    <name type="scientific">Candidatus Methylocalor cossyra</name>
    <dbReference type="NCBI Taxonomy" id="3108543"/>
    <lineage>
        <taxon>Bacteria</taxon>
        <taxon>Pseudomonadati</taxon>
        <taxon>Pseudomonadota</taxon>
        <taxon>Gammaproteobacteria</taxon>
        <taxon>Methylococcales</taxon>
        <taxon>Methylococcaceae</taxon>
        <taxon>Candidatus Methylocalor</taxon>
    </lineage>
</organism>
<comment type="pathway">
    <text evidence="3 12">Cofactor biosynthesis; riboflavin biosynthesis; 5-amino-6-(D-ribitylamino)uracil from GTP: step 3/4.</text>
</comment>
<dbReference type="PROSITE" id="PS51747">
    <property type="entry name" value="CYT_DCMP_DEAMINASES_2"/>
    <property type="match status" value="1"/>
</dbReference>
<evidence type="ECO:0000256" key="12">
    <source>
        <dbReference type="PIRNR" id="PIRNR006769"/>
    </source>
</evidence>
<dbReference type="InterPro" id="IPR004794">
    <property type="entry name" value="Eubact_RibD"/>
</dbReference>
<dbReference type="EMBL" id="OZ026884">
    <property type="protein sequence ID" value="CAL1241461.1"/>
    <property type="molecule type" value="Genomic_DNA"/>
</dbReference>
<dbReference type="EC" id="3.5.4.26" evidence="12"/>
<evidence type="ECO:0000256" key="3">
    <source>
        <dbReference type="ARBA" id="ARBA00004910"/>
    </source>
</evidence>
<dbReference type="SUPFAM" id="SSF53597">
    <property type="entry name" value="Dihydrofolate reductase-like"/>
    <property type="match status" value="1"/>
</dbReference>
<accession>A0ABM9NLF4</accession>
<comment type="similarity">
    <text evidence="5 12">In the C-terminal section; belongs to the HTP reductase family.</text>
</comment>
<comment type="cofactor">
    <cofactor evidence="12">
        <name>Zn(2+)</name>
        <dbReference type="ChEBI" id="CHEBI:29105"/>
    </cofactor>
    <text evidence="12">Binds 1 zinc ion.</text>
</comment>
<dbReference type="EC" id="1.1.1.193" evidence="12"/>
<evidence type="ECO:0000256" key="10">
    <source>
        <dbReference type="ARBA" id="ARBA00023002"/>
    </source>
</evidence>
<dbReference type="Gene3D" id="3.40.430.10">
    <property type="entry name" value="Dihydrofolate Reductase, subunit A"/>
    <property type="match status" value="1"/>
</dbReference>
<dbReference type="Pfam" id="PF01872">
    <property type="entry name" value="RibD_C"/>
    <property type="match status" value="1"/>
</dbReference>
<dbReference type="NCBIfam" id="TIGR00227">
    <property type="entry name" value="ribD_Cterm"/>
    <property type="match status" value="1"/>
</dbReference>
<evidence type="ECO:0000256" key="11">
    <source>
        <dbReference type="ARBA" id="ARBA00023268"/>
    </source>
</evidence>
<comment type="catalytic activity">
    <reaction evidence="12">
        <text>5-amino-6-(5-phospho-D-ribitylamino)uracil + NADP(+) = 5-amino-6-(5-phospho-D-ribosylamino)uracil + NADPH + H(+)</text>
        <dbReference type="Rhea" id="RHEA:17845"/>
        <dbReference type="ChEBI" id="CHEBI:15378"/>
        <dbReference type="ChEBI" id="CHEBI:57783"/>
        <dbReference type="ChEBI" id="CHEBI:58349"/>
        <dbReference type="ChEBI" id="CHEBI:58421"/>
        <dbReference type="ChEBI" id="CHEBI:58453"/>
        <dbReference type="EC" id="1.1.1.193"/>
    </reaction>
</comment>
<keyword evidence="10 12" id="KW-0560">Oxidoreductase</keyword>
<dbReference type="InterPro" id="IPR024072">
    <property type="entry name" value="DHFR-like_dom_sf"/>
</dbReference>
<evidence type="ECO:0000259" key="13">
    <source>
        <dbReference type="PROSITE" id="PS51747"/>
    </source>
</evidence>
<evidence type="ECO:0000256" key="4">
    <source>
        <dbReference type="ARBA" id="ARBA00005259"/>
    </source>
</evidence>
<dbReference type="NCBIfam" id="TIGR00326">
    <property type="entry name" value="eubact_ribD"/>
    <property type="match status" value="1"/>
</dbReference>
<comment type="similarity">
    <text evidence="4 12">In the N-terminal section; belongs to the cytidine and deoxycytidylate deaminase family.</text>
</comment>
<keyword evidence="6 12" id="KW-0686">Riboflavin biosynthesis</keyword>
<dbReference type="Proteomes" id="UP001497493">
    <property type="component" value="Chromosome"/>
</dbReference>
<keyword evidence="12 14" id="KW-0378">Hydrolase</keyword>
<evidence type="ECO:0000256" key="5">
    <source>
        <dbReference type="ARBA" id="ARBA00007417"/>
    </source>
</evidence>
<keyword evidence="15" id="KW-1185">Reference proteome</keyword>
<comment type="catalytic activity">
    <reaction evidence="12">
        <text>2,5-diamino-6-hydroxy-4-(5-phosphoribosylamino)-pyrimidine + H2O + H(+) = 5-amino-6-(5-phospho-D-ribosylamino)uracil + NH4(+)</text>
        <dbReference type="Rhea" id="RHEA:21868"/>
        <dbReference type="ChEBI" id="CHEBI:15377"/>
        <dbReference type="ChEBI" id="CHEBI:15378"/>
        <dbReference type="ChEBI" id="CHEBI:28938"/>
        <dbReference type="ChEBI" id="CHEBI:58453"/>
        <dbReference type="ChEBI" id="CHEBI:58614"/>
        <dbReference type="EC" id="3.5.4.26"/>
    </reaction>
</comment>
<evidence type="ECO:0000256" key="2">
    <source>
        <dbReference type="ARBA" id="ARBA00004882"/>
    </source>
</evidence>
<dbReference type="InterPro" id="IPR016192">
    <property type="entry name" value="APOBEC/CMP_deaminase_Zn-bd"/>
</dbReference>
<dbReference type="PANTHER" id="PTHR38011:SF7">
    <property type="entry name" value="2,5-DIAMINO-6-RIBOSYLAMINO-4(3H)-PYRIMIDINONE 5'-PHOSPHATE REDUCTASE"/>
    <property type="match status" value="1"/>
</dbReference>
<dbReference type="CDD" id="cd01284">
    <property type="entry name" value="Riboflavin_deaminase-reductase"/>
    <property type="match status" value="1"/>
</dbReference>
<evidence type="ECO:0000313" key="14">
    <source>
        <dbReference type="EMBL" id="CAL1241461.1"/>
    </source>
</evidence>
<gene>
    <name evidence="14" type="primary">ribD</name>
    <name evidence="14" type="ORF">MECH1_V1_2685</name>
</gene>
<dbReference type="Pfam" id="PF00383">
    <property type="entry name" value="dCMP_cyt_deam_1"/>
    <property type="match status" value="1"/>
</dbReference>
<name>A0ABM9NLF4_9GAMM</name>
<dbReference type="InterPro" id="IPR002734">
    <property type="entry name" value="RibDG_C"/>
</dbReference>
<dbReference type="InterPro" id="IPR011549">
    <property type="entry name" value="RibD_C"/>
</dbReference>
<dbReference type="Gene3D" id="3.40.140.10">
    <property type="entry name" value="Cytidine Deaminase, domain 2"/>
    <property type="match status" value="1"/>
</dbReference>
<dbReference type="PROSITE" id="PS00903">
    <property type="entry name" value="CYT_DCMP_DEAMINASES_1"/>
    <property type="match status" value="1"/>
</dbReference>
<evidence type="ECO:0000313" key="15">
    <source>
        <dbReference type="Proteomes" id="UP001497493"/>
    </source>
</evidence>
<keyword evidence="11" id="KW-0511">Multifunctional enzyme</keyword>
<dbReference type="PANTHER" id="PTHR38011">
    <property type="entry name" value="DIHYDROFOLATE REDUCTASE FAMILY PROTEIN (AFU_ORTHOLOGUE AFUA_8G06820)"/>
    <property type="match status" value="1"/>
</dbReference>
<dbReference type="InterPro" id="IPR002125">
    <property type="entry name" value="CMP_dCMP_dom"/>
</dbReference>
<evidence type="ECO:0000256" key="1">
    <source>
        <dbReference type="ARBA" id="ARBA00002151"/>
    </source>
</evidence>
<reference evidence="14 15" key="1">
    <citation type="submission" date="2024-04" db="EMBL/GenBank/DDBJ databases">
        <authorList>
            <person name="Cremers G."/>
        </authorList>
    </citation>
    <scope>NUCLEOTIDE SEQUENCE [LARGE SCALE GENOMIC DNA]</scope>
    <source>
        <strain evidence="14">MeCH1-AG</strain>
    </source>
</reference>